<evidence type="ECO:0000259" key="2">
    <source>
        <dbReference type="Pfam" id="PF01609"/>
    </source>
</evidence>
<dbReference type="EMBL" id="BA000011">
    <property type="protein sequence ID" value="BAB60633.1"/>
    <property type="molecule type" value="Genomic_DNA"/>
</dbReference>
<proteinExistence type="predicted"/>
<feature type="domain" description="Transposase IS4-like" evidence="2">
    <location>
        <begin position="22"/>
        <end position="66"/>
    </location>
</feature>
<dbReference type="InterPro" id="IPR002559">
    <property type="entry name" value="Transposase_11"/>
</dbReference>
<reference evidence="3 4" key="2">
    <citation type="journal article" date="2000" name="Proc. Natl. Acad. Sci. U.S.A.">
        <title>Archaeal adaptation to higher temperatures revealed by genomic sequence of Thermoplasma volcanium.</title>
        <authorList>
            <person name="Kawashima T."/>
            <person name="Amano N."/>
            <person name="Koike H."/>
            <person name="Makino S."/>
            <person name="Higuchi S."/>
            <person name="Kawashima-Ohya Y."/>
            <person name="Watanabe K."/>
            <person name="Yamazaki M."/>
            <person name="Kanehori K."/>
            <person name="Kawamoto T."/>
            <person name="Nunoshiba T."/>
            <person name="Yamamoto Y."/>
            <person name="Aramaki H."/>
            <person name="Makino K."/>
            <person name="Suzuki M."/>
        </authorList>
    </citation>
    <scope>NUCLEOTIDE SEQUENCE [LARGE SCALE GENOMIC DNA]</scope>
    <source>
        <strain evidence="4">ATCC 51530 / DSM 4299 / JCM 9571 / NBRC 15438 / GSS1</strain>
    </source>
</reference>
<dbReference type="eggNOG" id="arCOG04496">
    <property type="taxonomic scope" value="Archaea"/>
</dbReference>
<dbReference type="PANTHER" id="PTHR33258">
    <property type="entry name" value="TRANSPOSASE INSL FOR INSERTION SEQUENCE ELEMENT IS186A-RELATED"/>
    <property type="match status" value="1"/>
</dbReference>
<keyword evidence="1" id="KW-0812">Transmembrane</keyword>
<dbReference type="Proteomes" id="UP000001017">
    <property type="component" value="Chromosome"/>
</dbReference>
<dbReference type="KEGG" id="tvo:TVG1544340"/>
<gene>
    <name evidence="3" type="ORF">TVG1544340</name>
</gene>
<reference evidence="3 4" key="1">
    <citation type="journal article" date="1999" name="Proc. Jpn. Acad.">
        <title>Determination of the complete genomic DNA sequence of Thermoplasma volvanium GSS1.</title>
        <authorList>
            <person name="Kawashima T."/>
            <person name="Yamamoto Y."/>
            <person name="Aramaki H."/>
            <person name="Nunoshiba T."/>
            <person name="Kawamoto T."/>
            <person name="Watanabe K."/>
            <person name="Yamazaki M."/>
            <person name="Kanehori K."/>
            <person name="Amano N."/>
            <person name="Ohya Y."/>
            <person name="Makino K."/>
            <person name="Suzuki M."/>
        </authorList>
    </citation>
    <scope>NUCLEOTIDE SEQUENCE [LARGE SCALE GENOMIC DNA]</scope>
    <source>
        <strain evidence="4">ATCC 51530 / DSM 4299 / JCM 9571 / NBRC 15438 / GSS1</strain>
    </source>
</reference>
<protein>
    <submittedName>
        <fullName evidence="3">TVG1544340 protein</fullName>
    </submittedName>
</protein>
<name>Q978C6_THEVO</name>
<dbReference type="PaxDb" id="273116-14325730"/>
<evidence type="ECO:0000256" key="1">
    <source>
        <dbReference type="SAM" id="Phobius"/>
    </source>
</evidence>
<dbReference type="STRING" id="273116.gene:9382305"/>
<dbReference type="AlphaFoldDB" id="Q978C6"/>
<evidence type="ECO:0000313" key="3">
    <source>
        <dbReference type="EMBL" id="BAB60633.1"/>
    </source>
</evidence>
<dbReference type="GO" id="GO:0004803">
    <property type="term" value="F:transposase activity"/>
    <property type="evidence" value="ECO:0007669"/>
    <property type="project" value="InterPro"/>
</dbReference>
<evidence type="ECO:0000313" key="4">
    <source>
        <dbReference type="Proteomes" id="UP000001017"/>
    </source>
</evidence>
<feature type="transmembrane region" description="Helical" evidence="1">
    <location>
        <begin position="51"/>
        <end position="70"/>
    </location>
</feature>
<dbReference type="PANTHER" id="PTHR33258:SF1">
    <property type="entry name" value="TRANSPOSASE INSL FOR INSERTION SEQUENCE ELEMENT IS186A-RELATED"/>
    <property type="match status" value="1"/>
</dbReference>
<keyword evidence="4" id="KW-1185">Reference proteome</keyword>
<dbReference type="SUPFAM" id="SSF53098">
    <property type="entry name" value="Ribonuclease H-like"/>
    <property type="match status" value="1"/>
</dbReference>
<dbReference type="InterPro" id="IPR012337">
    <property type="entry name" value="RNaseH-like_sf"/>
</dbReference>
<dbReference type="HOGENOM" id="CLU_2204262_0_0_2"/>
<dbReference type="Pfam" id="PF01609">
    <property type="entry name" value="DDE_Tnp_1"/>
    <property type="match status" value="1"/>
</dbReference>
<keyword evidence="1" id="KW-0472">Membrane</keyword>
<dbReference type="GO" id="GO:0003677">
    <property type="term" value="F:DNA binding"/>
    <property type="evidence" value="ECO:0007669"/>
    <property type="project" value="InterPro"/>
</dbReference>
<keyword evidence="1" id="KW-1133">Transmembrane helix</keyword>
<sequence>MYPYIMAHNYRIYRRFLTCIFTIYSQRWNIDIFFRTMKTYLKIDHLISRKINSIMVQIFTAMIAYIVLMIQDMLSCRMSIQEIISLAKHGISLPLRINEAGKASVKA</sequence>
<accession>Q978C6</accession>
<dbReference type="GO" id="GO:0006313">
    <property type="term" value="P:DNA transposition"/>
    <property type="evidence" value="ECO:0007669"/>
    <property type="project" value="InterPro"/>
</dbReference>
<dbReference type="OrthoDB" id="210639at2157"/>
<organism evidence="3 4">
    <name type="scientific">Thermoplasma volcanium (strain ATCC 51530 / DSM 4299 / JCM 9571 / NBRC 15438 / GSS1)</name>
    <dbReference type="NCBI Taxonomy" id="273116"/>
    <lineage>
        <taxon>Archaea</taxon>
        <taxon>Methanobacteriati</taxon>
        <taxon>Thermoplasmatota</taxon>
        <taxon>Thermoplasmata</taxon>
        <taxon>Thermoplasmatales</taxon>
        <taxon>Thermoplasmataceae</taxon>
        <taxon>Thermoplasma</taxon>
    </lineage>
</organism>